<keyword evidence="4" id="KW-0819">tRNA processing</keyword>
<reference evidence="5 6" key="1">
    <citation type="submission" date="2016-09" db="EMBL/GenBank/DDBJ databases">
        <title>Desulfuribacillus arsenicus sp. nov., an obligately anaerobic, dissimilatory arsenic- and antimonate-reducing bacterium isolated from anoxic sediments.</title>
        <authorList>
            <person name="Abin C.A."/>
            <person name="Hollibaugh J.T."/>
        </authorList>
    </citation>
    <scope>NUCLEOTIDE SEQUENCE [LARGE SCALE GENOMIC DNA]</scope>
    <source>
        <strain evidence="5 6">MLFW-2</strain>
    </source>
</reference>
<gene>
    <name evidence="4" type="primary">trmR</name>
    <name evidence="5" type="ORF">BHU72_08905</name>
</gene>
<feature type="binding site" evidence="4">
    <location>
        <position position="66"/>
    </location>
    <ligand>
        <name>S-adenosyl-L-methionine</name>
        <dbReference type="ChEBI" id="CHEBI:59789"/>
    </ligand>
</feature>
<feature type="binding site" evidence="4">
    <location>
        <position position="157"/>
    </location>
    <ligand>
        <name>Mg(2+)</name>
        <dbReference type="ChEBI" id="CHEBI:18420"/>
    </ligand>
</feature>
<feature type="binding site" evidence="4">
    <location>
        <position position="36"/>
    </location>
    <ligand>
        <name>S-adenosyl-L-methionine</name>
        <dbReference type="ChEBI" id="CHEBI:59789"/>
    </ligand>
</feature>
<dbReference type="Gene3D" id="3.40.50.150">
    <property type="entry name" value="Vaccinia Virus protein VP39"/>
    <property type="match status" value="1"/>
</dbReference>
<dbReference type="InterPro" id="IPR029063">
    <property type="entry name" value="SAM-dependent_MTases_sf"/>
</dbReference>
<feature type="binding site" evidence="4">
    <location>
        <position position="130"/>
    </location>
    <ligand>
        <name>Mg(2+)</name>
        <dbReference type="ChEBI" id="CHEBI:18420"/>
    </ligand>
</feature>
<dbReference type="GO" id="GO:0008171">
    <property type="term" value="F:O-methyltransferase activity"/>
    <property type="evidence" value="ECO:0007669"/>
    <property type="project" value="InterPro"/>
</dbReference>
<dbReference type="GO" id="GO:0008757">
    <property type="term" value="F:S-adenosylmethionine-dependent methyltransferase activity"/>
    <property type="evidence" value="ECO:0007669"/>
    <property type="project" value="TreeGrafter"/>
</dbReference>
<evidence type="ECO:0000256" key="4">
    <source>
        <dbReference type="HAMAP-Rule" id="MF_02217"/>
    </source>
</evidence>
<dbReference type="GO" id="GO:0030488">
    <property type="term" value="P:tRNA methylation"/>
    <property type="evidence" value="ECO:0007669"/>
    <property type="project" value="UniProtKB-UniRule"/>
</dbReference>
<feature type="binding site" evidence="4">
    <location>
        <position position="130"/>
    </location>
    <ligand>
        <name>S-adenosyl-L-methionine</name>
        <dbReference type="ChEBI" id="CHEBI:59789"/>
    </ligand>
</feature>
<dbReference type="InterPro" id="IPR050362">
    <property type="entry name" value="Cation-dep_OMT"/>
</dbReference>
<keyword evidence="4" id="KW-0479">Metal-binding</keyword>
<keyword evidence="4" id="KW-0460">Magnesium</keyword>
<comment type="function">
    <text evidence="4">Catalyzes the methylation of 5-hydroxyuridine (ho5U) to form 5-methoxyuridine (mo5U) at position 34 in tRNAs.</text>
</comment>
<dbReference type="Proteomes" id="UP000095255">
    <property type="component" value="Unassembled WGS sequence"/>
</dbReference>
<dbReference type="STRING" id="1390249.BHU72_08905"/>
<dbReference type="SUPFAM" id="SSF53335">
    <property type="entry name" value="S-adenosyl-L-methionine-dependent methyltransferases"/>
    <property type="match status" value="1"/>
</dbReference>
<proteinExistence type="inferred from homology"/>
<keyword evidence="6" id="KW-1185">Reference proteome</keyword>
<dbReference type="PANTHER" id="PTHR10509:SF14">
    <property type="entry name" value="CAFFEOYL-COA O-METHYLTRANSFERASE 3-RELATED"/>
    <property type="match status" value="1"/>
</dbReference>
<dbReference type="CDD" id="cd02440">
    <property type="entry name" value="AdoMet_MTases"/>
    <property type="match status" value="1"/>
</dbReference>
<dbReference type="PROSITE" id="PS51682">
    <property type="entry name" value="SAM_OMT_I"/>
    <property type="match status" value="1"/>
</dbReference>
<name>A0A1E5L3E3_9FIRM</name>
<keyword evidence="3 4" id="KW-0949">S-adenosyl-L-methionine</keyword>
<comment type="subunit">
    <text evidence="4">Homodimer.</text>
</comment>
<comment type="similarity">
    <text evidence="4">Belongs to the class I-like SAM-binding methyltransferase superfamily. Cation-dependent O-methyltransferase family.</text>
</comment>
<dbReference type="AlphaFoldDB" id="A0A1E5L3E3"/>
<organism evidence="5 6">
    <name type="scientific">Desulfuribacillus stibiiarsenatis</name>
    <dbReference type="NCBI Taxonomy" id="1390249"/>
    <lineage>
        <taxon>Bacteria</taxon>
        <taxon>Bacillati</taxon>
        <taxon>Bacillota</taxon>
        <taxon>Desulfuribacillia</taxon>
        <taxon>Desulfuribacillales</taxon>
        <taxon>Desulfuribacillaceae</taxon>
        <taxon>Desulfuribacillus</taxon>
    </lineage>
</organism>
<dbReference type="RefSeq" id="WP_069703031.1">
    <property type="nucleotide sequence ID" value="NZ_MJAT01000037.1"/>
</dbReference>
<evidence type="ECO:0000256" key="3">
    <source>
        <dbReference type="ARBA" id="ARBA00022691"/>
    </source>
</evidence>
<dbReference type="EC" id="2.1.1.-" evidence="4"/>
<feature type="binding site" evidence="4">
    <location>
        <begin position="110"/>
        <end position="111"/>
    </location>
    <ligand>
        <name>S-adenosyl-L-methionine</name>
        <dbReference type="ChEBI" id="CHEBI:59789"/>
    </ligand>
</feature>
<sequence>MIDSQLVTYIQGLQPIRKPIYTQLESIAKEEGIPIIYPETGYFLELLCKIQQPKRILEVGTAVGYSALWMLDATNAVIDTIEIDSERVKRAQQLFEENHYANRIKVHEGDAIDVLPILAQDMQYDFVFIDAAKGQYVKYFDVIDQMTSKGAIVVTDNVFFHGMVPGIVEPTKKLASLVKKIQSYNVKLQHLENWHTTFYSIGDGIAVSIKISDTND</sequence>
<dbReference type="OrthoDB" id="9799672at2"/>
<dbReference type="HAMAP" id="MF_02217">
    <property type="entry name" value="TrmR_methyltr"/>
    <property type="match status" value="1"/>
</dbReference>
<dbReference type="EMBL" id="MJAT01000037">
    <property type="protein sequence ID" value="OEH84604.1"/>
    <property type="molecule type" value="Genomic_DNA"/>
</dbReference>
<dbReference type="GO" id="GO:0000287">
    <property type="term" value="F:magnesium ion binding"/>
    <property type="evidence" value="ECO:0007669"/>
    <property type="project" value="UniProtKB-UniRule"/>
</dbReference>
<dbReference type="GO" id="GO:0016300">
    <property type="term" value="F:tRNA (uridine) methyltransferase activity"/>
    <property type="evidence" value="ECO:0007669"/>
    <property type="project" value="UniProtKB-UniRule"/>
</dbReference>
<evidence type="ECO:0000313" key="5">
    <source>
        <dbReference type="EMBL" id="OEH84604.1"/>
    </source>
</evidence>
<feature type="binding site" evidence="4">
    <location>
        <position position="82"/>
    </location>
    <ligand>
        <name>S-adenosyl-L-methionine</name>
        <dbReference type="ChEBI" id="CHEBI:59789"/>
    </ligand>
</feature>
<evidence type="ECO:0000313" key="6">
    <source>
        <dbReference type="Proteomes" id="UP000095255"/>
    </source>
</evidence>
<keyword evidence="2 4" id="KW-0808">Transferase</keyword>
<accession>A0A1E5L3E3</accession>
<comment type="catalytic activity">
    <reaction evidence="4">
        <text>5-hydroxyuridine(34) in tRNA + S-adenosyl-L-methionine = 5-methoxyuridine(34) in tRNA + S-adenosyl-L-homocysteine + H(+)</text>
        <dbReference type="Rhea" id="RHEA:60524"/>
        <dbReference type="Rhea" id="RHEA-COMP:13381"/>
        <dbReference type="Rhea" id="RHEA-COMP:15591"/>
        <dbReference type="ChEBI" id="CHEBI:15378"/>
        <dbReference type="ChEBI" id="CHEBI:57856"/>
        <dbReference type="ChEBI" id="CHEBI:59789"/>
        <dbReference type="ChEBI" id="CHEBI:136877"/>
        <dbReference type="ChEBI" id="CHEBI:143860"/>
    </reaction>
</comment>
<feature type="binding site" evidence="4">
    <location>
        <position position="156"/>
    </location>
    <ligand>
        <name>Mg(2+)</name>
        <dbReference type="ChEBI" id="CHEBI:18420"/>
    </ligand>
</feature>
<evidence type="ECO:0000256" key="2">
    <source>
        <dbReference type="ARBA" id="ARBA00022679"/>
    </source>
</evidence>
<dbReference type="InterPro" id="IPR043675">
    <property type="entry name" value="TrmR_methyltr"/>
</dbReference>
<dbReference type="Pfam" id="PF01596">
    <property type="entry name" value="Methyltransf_3"/>
    <property type="match status" value="1"/>
</dbReference>
<dbReference type="InterPro" id="IPR002935">
    <property type="entry name" value="SAM_O-MeTrfase"/>
</dbReference>
<keyword evidence="1 4" id="KW-0489">Methyltransferase</keyword>
<protein>
    <recommendedName>
        <fullName evidence="4">tRNA 5-hydroxyuridine methyltransferase</fullName>
        <ecNumber evidence="4">2.1.1.-</ecNumber>
    </recommendedName>
    <alternativeName>
        <fullName evidence="4">ho5U methyltransferase</fullName>
    </alternativeName>
</protein>
<comment type="caution">
    <text evidence="5">The sequence shown here is derived from an EMBL/GenBank/DDBJ whole genome shotgun (WGS) entry which is preliminary data.</text>
</comment>
<evidence type="ECO:0000256" key="1">
    <source>
        <dbReference type="ARBA" id="ARBA00022603"/>
    </source>
</evidence>
<dbReference type="PANTHER" id="PTHR10509">
    <property type="entry name" value="O-METHYLTRANSFERASE-RELATED"/>
    <property type="match status" value="1"/>
</dbReference>